<feature type="region of interest" description="Disordered" evidence="1">
    <location>
        <begin position="470"/>
        <end position="494"/>
    </location>
</feature>
<dbReference type="Proteomes" id="UP000780801">
    <property type="component" value="Unassembled WGS sequence"/>
</dbReference>
<evidence type="ECO:0008006" key="4">
    <source>
        <dbReference type="Google" id="ProtNLM"/>
    </source>
</evidence>
<dbReference type="InterPro" id="IPR023213">
    <property type="entry name" value="CAT-like_dom_sf"/>
</dbReference>
<evidence type="ECO:0000313" key="3">
    <source>
        <dbReference type="Proteomes" id="UP000780801"/>
    </source>
</evidence>
<reference evidence="2" key="1">
    <citation type="journal article" date="2020" name="Fungal Divers.">
        <title>Resolving the Mortierellaceae phylogeny through synthesis of multi-gene phylogenetics and phylogenomics.</title>
        <authorList>
            <person name="Vandepol N."/>
            <person name="Liber J."/>
            <person name="Desiro A."/>
            <person name="Na H."/>
            <person name="Kennedy M."/>
            <person name="Barry K."/>
            <person name="Grigoriev I.V."/>
            <person name="Miller A.N."/>
            <person name="O'Donnell K."/>
            <person name="Stajich J.E."/>
            <person name="Bonito G."/>
        </authorList>
    </citation>
    <scope>NUCLEOTIDE SEQUENCE</scope>
    <source>
        <strain evidence="2">KOD1015</strain>
    </source>
</reference>
<dbReference type="PANTHER" id="PTHR28037">
    <property type="entry name" value="ALCOHOL O-ACETYLTRANSFERASE 1-RELATED"/>
    <property type="match status" value="1"/>
</dbReference>
<gene>
    <name evidence="2" type="ORF">BGW38_003698</name>
</gene>
<dbReference type="PANTHER" id="PTHR28037:SF1">
    <property type="entry name" value="ALCOHOL O-ACETYLTRANSFERASE 1-RELATED"/>
    <property type="match status" value="1"/>
</dbReference>
<evidence type="ECO:0000256" key="1">
    <source>
        <dbReference type="SAM" id="MobiDB-lite"/>
    </source>
</evidence>
<comment type="caution">
    <text evidence="2">The sequence shown here is derived from an EMBL/GenBank/DDBJ whole genome shotgun (WGS) entry which is preliminary data.</text>
</comment>
<evidence type="ECO:0000313" key="2">
    <source>
        <dbReference type="EMBL" id="KAF9579868.1"/>
    </source>
</evidence>
<dbReference type="InterPro" id="IPR010828">
    <property type="entry name" value="Atf2/Sli1-like"/>
</dbReference>
<dbReference type="AlphaFoldDB" id="A0A9P6FQT6"/>
<dbReference type="Pfam" id="PF07247">
    <property type="entry name" value="AATase"/>
    <property type="match status" value="1"/>
</dbReference>
<protein>
    <recommendedName>
        <fullName evidence="4">Condensation domain-containing protein</fullName>
    </recommendedName>
</protein>
<accession>A0A9P6FQT6</accession>
<proteinExistence type="predicted"/>
<dbReference type="Gene3D" id="3.30.559.10">
    <property type="entry name" value="Chloramphenicol acetyltransferase-like domain"/>
    <property type="match status" value="1"/>
</dbReference>
<dbReference type="OrthoDB" id="2150604at2759"/>
<sequence>MPTLQTVRAIDGLERYNVTRSNAGIYNNVSMTLRIHVSDKDSFLPLPLADLTHAHWTRLLSEPFRDLIKRHPSLALCVGEHRSTAPMFLRLDTIDLAQQIRLVAPRDYPSNGRSDIVKAVLEEEHNLVFQLDDQTRPVWRVTIIPPFSKGSRDQAKDDQGIQDVDSFYLVYTFHHVIADGRSAMALTEQLVQLLNRHVQTLGSLTLPTKLDFVLDLRPTATTDGSTTEDTSITIPPSIESIVDCSPSIRTLIWEASRAILLPASWKKALEPRYWAGQVDSSLDLYANETRLNVVRFSKAETKKVMEAAKTRGTTVQAILTLAALFAAKAVFMTETNDQPAAISPQSTTDTTKEKEEEGLVFSTPVSLRSLLPLCGGPKVDGDAQGNYVSEILHRAIQIRAETEFWQTSAQFRQEVIRATTTLRGLQELLEHFGMIKLLRNKEEGDWERFMVERVNKDQHGRKASIKLSNLGRGWDQEEEEEEEEETVQESRQGPVFSTREALFSQSSGVTASALTMGVATAKGNMSVCTTWQASAFHGREVVDAYARLFKQIVFLAIQPGQLDQELRFSQVFSLLKSQ</sequence>
<feature type="compositionally biased region" description="Acidic residues" evidence="1">
    <location>
        <begin position="476"/>
        <end position="487"/>
    </location>
</feature>
<dbReference type="EMBL" id="JAABOA010002438">
    <property type="protein sequence ID" value="KAF9579868.1"/>
    <property type="molecule type" value="Genomic_DNA"/>
</dbReference>
<keyword evidence="3" id="KW-1185">Reference proteome</keyword>
<organism evidence="2 3">
    <name type="scientific">Lunasporangiospora selenospora</name>
    <dbReference type="NCBI Taxonomy" id="979761"/>
    <lineage>
        <taxon>Eukaryota</taxon>
        <taxon>Fungi</taxon>
        <taxon>Fungi incertae sedis</taxon>
        <taxon>Mucoromycota</taxon>
        <taxon>Mortierellomycotina</taxon>
        <taxon>Mortierellomycetes</taxon>
        <taxon>Mortierellales</taxon>
        <taxon>Mortierellaceae</taxon>
        <taxon>Lunasporangiospora</taxon>
    </lineage>
</organism>
<name>A0A9P6FQT6_9FUNG</name>
<dbReference type="InterPro" id="IPR052058">
    <property type="entry name" value="Alcohol_O-acetyltransferase"/>
</dbReference>
<dbReference type="SUPFAM" id="SSF52777">
    <property type="entry name" value="CoA-dependent acyltransferases"/>
    <property type="match status" value="2"/>
</dbReference>